<reference evidence="3 4" key="2">
    <citation type="journal article" date="2010" name="Nucleic Acids Res.">
        <title>BeetleBase in 2010: revisions to provide comprehensive genomic information for Tribolium castaneum.</title>
        <authorList>
            <person name="Kim H.S."/>
            <person name="Murphy T."/>
            <person name="Xia J."/>
            <person name="Caragea D."/>
            <person name="Park Y."/>
            <person name="Beeman R.W."/>
            <person name="Lorenzen M.D."/>
            <person name="Butcher S."/>
            <person name="Manak J.R."/>
            <person name="Brown S.J."/>
        </authorList>
    </citation>
    <scope>GENOME REANNOTATION</scope>
    <source>
        <strain evidence="3 4">Georgia GA2</strain>
    </source>
</reference>
<dbReference type="Gene3D" id="3.40.50.150">
    <property type="entry name" value="Vaccinia Virus protein VP39"/>
    <property type="match status" value="1"/>
</dbReference>
<dbReference type="EMBL" id="KQ971312">
    <property type="protein sequence ID" value="EEZ98317.1"/>
    <property type="molecule type" value="Genomic_DNA"/>
</dbReference>
<sequence>MSLVNIVFRSRKSSLTKLRILKNLKKARHFSVGALIHQKNDEHIMHVFDRNTKSLQRERAASAQDANLYDYLKDEIGYRLADRVFDIKRKFKLAADIGCSRGYVSKHISPKCIEELILCDMNRFNLDSVQVQEGIKVRKQVLDEEHIEFEPNSLDLVISSLSLHWVNDLPNAFKQILKSLKEDGVLLAAVFGGDTLYELRSSLQLAELERRGGISPHISPFTEVRDIGNLLTRAGFTMLTIDTDEIVVNYPTLFELMWDLKGMAESNAAINRSLHLHRETQFAAAAIYQQLYGKTDPETGKTTIPATFQIINMLGWKPHPKQPKPLERGSGEVSLKDLYKLDEIIKEVKKIKNDDDQKN</sequence>
<gene>
    <name evidence="3" type="primary">AUGUSTUS-3.0.2_00771</name>
    <name evidence="3" type="ORF">TcasGA2_TC000771</name>
</gene>
<reference evidence="3 4" key="1">
    <citation type="journal article" date="2008" name="Nature">
        <title>The genome of the model beetle and pest Tribolium castaneum.</title>
        <authorList>
            <consortium name="Tribolium Genome Sequencing Consortium"/>
            <person name="Richards S."/>
            <person name="Gibbs R.A."/>
            <person name="Weinstock G.M."/>
            <person name="Brown S.J."/>
            <person name="Denell R."/>
            <person name="Beeman R.W."/>
            <person name="Gibbs R."/>
            <person name="Beeman R.W."/>
            <person name="Brown S.J."/>
            <person name="Bucher G."/>
            <person name="Friedrich M."/>
            <person name="Grimmelikhuijzen C.J."/>
            <person name="Klingler M."/>
            <person name="Lorenzen M."/>
            <person name="Richards S."/>
            <person name="Roth S."/>
            <person name="Schroder R."/>
            <person name="Tautz D."/>
            <person name="Zdobnov E.M."/>
            <person name="Muzny D."/>
            <person name="Gibbs R.A."/>
            <person name="Weinstock G.M."/>
            <person name="Attaway T."/>
            <person name="Bell S."/>
            <person name="Buhay C.J."/>
            <person name="Chandrabose M.N."/>
            <person name="Chavez D."/>
            <person name="Clerk-Blankenburg K.P."/>
            <person name="Cree A."/>
            <person name="Dao M."/>
            <person name="Davis C."/>
            <person name="Chacko J."/>
            <person name="Dinh H."/>
            <person name="Dugan-Rocha S."/>
            <person name="Fowler G."/>
            <person name="Garner T.T."/>
            <person name="Garnes J."/>
            <person name="Gnirke A."/>
            <person name="Hawes A."/>
            <person name="Hernandez J."/>
            <person name="Hines S."/>
            <person name="Holder M."/>
            <person name="Hume J."/>
            <person name="Jhangiani S.N."/>
            <person name="Joshi V."/>
            <person name="Khan Z.M."/>
            <person name="Jackson L."/>
            <person name="Kovar C."/>
            <person name="Kowis A."/>
            <person name="Lee S."/>
            <person name="Lewis L.R."/>
            <person name="Margolis J."/>
            <person name="Morgan M."/>
            <person name="Nazareth L.V."/>
            <person name="Nguyen N."/>
            <person name="Okwuonu G."/>
            <person name="Parker D."/>
            <person name="Richards S."/>
            <person name="Ruiz S.J."/>
            <person name="Santibanez J."/>
            <person name="Savard J."/>
            <person name="Scherer S.E."/>
            <person name="Schneider B."/>
            <person name="Sodergren E."/>
            <person name="Tautz D."/>
            <person name="Vattahil S."/>
            <person name="Villasana D."/>
            <person name="White C.S."/>
            <person name="Wright R."/>
            <person name="Park Y."/>
            <person name="Beeman R.W."/>
            <person name="Lord J."/>
            <person name="Oppert B."/>
            <person name="Lorenzen M."/>
            <person name="Brown S."/>
            <person name="Wang L."/>
            <person name="Savard J."/>
            <person name="Tautz D."/>
            <person name="Richards S."/>
            <person name="Weinstock G."/>
            <person name="Gibbs R.A."/>
            <person name="Liu Y."/>
            <person name="Worley K."/>
            <person name="Weinstock G."/>
            <person name="Elsik C.G."/>
            <person name="Reese J.T."/>
            <person name="Elhaik E."/>
            <person name="Landan G."/>
            <person name="Graur D."/>
            <person name="Arensburger P."/>
            <person name="Atkinson P."/>
            <person name="Beeman R.W."/>
            <person name="Beidler J."/>
            <person name="Brown S.J."/>
            <person name="Demuth J.P."/>
            <person name="Drury D.W."/>
            <person name="Du Y.Z."/>
            <person name="Fujiwara H."/>
            <person name="Lorenzen M."/>
            <person name="Maselli V."/>
            <person name="Osanai M."/>
            <person name="Park Y."/>
            <person name="Robertson H.M."/>
            <person name="Tu Z."/>
            <person name="Wang J.J."/>
            <person name="Wang S."/>
            <person name="Richards S."/>
            <person name="Song H."/>
            <person name="Zhang L."/>
            <person name="Sodergren E."/>
            <person name="Werner D."/>
            <person name="Stanke M."/>
            <person name="Morgenstern B."/>
            <person name="Solovyev V."/>
            <person name="Kosarev P."/>
            <person name="Brown G."/>
            <person name="Chen H.C."/>
            <person name="Ermolaeva O."/>
            <person name="Hlavina W."/>
            <person name="Kapustin Y."/>
            <person name="Kiryutin B."/>
            <person name="Kitts P."/>
            <person name="Maglott D."/>
            <person name="Pruitt K."/>
            <person name="Sapojnikov V."/>
            <person name="Souvorov A."/>
            <person name="Mackey A.J."/>
            <person name="Waterhouse R.M."/>
            <person name="Wyder S."/>
            <person name="Zdobnov E.M."/>
            <person name="Zdobnov E.M."/>
            <person name="Wyder S."/>
            <person name="Kriventseva E.V."/>
            <person name="Kadowaki T."/>
            <person name="Bork P."/>
            <person name="Aranda M."/>
            <person name="Bao R."/>
            <person name="Beermann A."/>
            <person name="Berns N."/>
            <person name="Bolognesi R."/>
            <person name="Bonneton F."/>
            <person name="Bopp D."/>
            <person name="Brown S.J."/>
            <person name="Bucher G."/>
            <person name="Butts T."/>
            <person name="Chaumot A."/>
            <person name="Denell R.E."/>
            <person name="Ferrier D.E."/>
            <person name="Friedrich M."/>
            <person name="Gordon C.M."/>
            <person name="Jindra M."/>
            <person name="Klingler M."/>
            <person name="Lan Q."/>
            <person name="Lattorff H.M."/>
            <person name="Laudet V."/>
            <person name="von Levetsow C."/>
            <person name="Liu Z."/>
            <person name="Lutz R."/>
            <person name="Lynch J.A."/>
            <person name="da Fonseca R.N."/>
            <person name="Posnien N."/>
            <person name="Reuter R."/>
            <person name="Roth S."/>
            <person name="Savard J."/>
            <person name="Schinko J.B."/>
            <person name="Schmitt C."/>
            <person name="Schoppmeier M."/>
            <person name="Schroder R."/>
            <person name="Shippy T.D."/>
            <person name="Simonnet F."/>
            <person name="Marques-Souza H."/>
            <person name="Tautz D."/>
            <person name="Tomoyasu Y."/>
            <person name="Trauner J."/>
            <person name="Van der Zee M."/>
            <person name="Vervoort M."/>
            <person name="Wittkopp N."/>
            <person name="Wimmer E.A."/>
            <person name="Yang X."/>
            <person name="Jones A.K."/>
            <person name="Sattelle D.B."/>
            <person name="Ebert P.R."/>
            <person name="Nelson D."/>
            <person name="Scott J.G."/>
            <person name="Beeman R.W."/>
            <person name="Muthukrishnan S."/>
            <person name="Kramer K.J."/>
            <person name="Arakane Y."/>
            <person name="Beeman R.W."/>
            <person name="Zhu Q."/>
            <person name="Hogenkamp D."/>
            <person name="Dixit R."/>
            <person name="Oppert B."/>
            <person name="Jiang H."/>
            <person name="Zou Z."/>
            <person name="Marshall J."/>
            <person name="Elpidina E."/>
            <person name="Vinokurov K."/>
            <person name="Oppert C."/>
            <person name="Zou Z."/>
            <person name="Evans J."/>
            <person name="Lu Z."/>
            <person name="Zhao P."/>
            <person name="Sumathipala N."/>
            <person name="Altincicek B."/>
            <person name="Vilcinskas A."/>
            <person name="Williams M."/>
            <person name="Hultmark D."/>
            <person name="Hetru C."/>
            <person name="Jiang H."/>
            <person name="Grimmelikhuijzen C.J."/>
            <person name="Hauser F."/>
            <person name="Cazzamali G."/>
            <person name="Williamson M."/>
            <person name="Park Y."/>
            <person name="Li B."/>
            <person name="Tanaka Y."/>
            <person name="Predel R."/>
            <person name="Neupert S."/>
            <person name="Schachtner J."/>
            <person name="Verleyen P."/>
            <person name="Raible F."/>
            <person name="Bork P."/>
            <person name="Friedrich M."/>
            <person name="Walden K.K."/>
            <person name="Robertson H.M."/>
            <person name="Angeli S."/>
            <person name="Foret S."/>
            <person name="Bucher G."/>
            <person name="Schuetz S."/>
            <person name="Maleszka R."/>
            <person name="Wimmer E.A."/>
            <person name="Beeman R.W."/>
            <person name="Lorenzen M."/>
            <person name="Tomoyasu Y."/>
            <person name="Miller S.C."/>
            <person name="Grossmann D."/>
            <person name="Bucher G."/>
        </authorList>
    </citation>
    <scope>NUCLEOTIDE SEQUENCE [LARGE SCALE GENOMIC DNA]</scope>
    <source>
        <strain evidence="3 4">Georgia GA2</strain>
    </source>
</reference>
<keyword evidence="2" id="KW-0808">Transferase</keyword>
<dbReference type="Proteomes" id="UP000007266">
    <property type="component" value="Linkage group 2"/>
</dbReference>
<proteinExistence type="predicted"/>
<dbReference type="GO" id="GO:0008168">
    <property type="term" value="F:methyltransferase activity"/>
    <property type="evidence" value="ECO:0007669"/>
    <property type="project" value="UniProtKB-KW"/>
</dbReference>
<name>D6WD45_TRICA</name>
<dbReference type="OrthoDB" id="16816at2759"/>
<dbReference type="InterPro" id="IPR029063">
    <property type="entry name" value="SAM-dependent_MTases_sf"/>
</dbReference>
<dbReference type="PhylomeDB" id="D6WD45"/>
<dbReference type="GO" id="GO:0005739">
    <property type="term" value="C:mitochondrion"/>
    <property type="evidence" value="ECO:0000318"/>
    <property type="project" value="GO_Central"/>
</dbReference>
<dbReference type="eggNOG" id="KOG2940">
    <property type="taxonomic scope" value="Eukaryota"/>
</dbReference>
<keyword evidence="1" id="KW-0489">Methyltransferase</keyword>
<evidence type="ECO:0000256" key="2">
    <source>
        <dbReference type="ARBA" id="ARBA00022679"/>
    </source>
</evidence>
<dbReference type="GO" id="GO:0032259">
    <property type="term" value="P:methylation"/>
    <property type="evidence" value="ECO:0007669"/>
    <property type="project" value="UniProtKB-KW"/>
</dbReference>
<dbReference type="SUPFAM" id="SSF53335">
    <property type="entry name" value="S-adenosyl-L-methionine-dependent methyltransferases"/>
    <property type="match status" value="1"/>
</dbReference>
<dbReference type="KEGG" id="tca:660400"/>
<dbReference type="OMA" id="YEVVYGH"/>
<organism evidence="3 4">
    <name type="scientific">Tribolium castaneum</name>
    <name type="common">Red flour beetle</name>
    <dbReference type="NCBI Taxonomy" id="7070"/>
    <lineage>
        <taxon>Eukaryota</taxon>
        <taxon>Metazoa</taxon>
        <taxon>Ecdysozoa</taxon>
        <taxon>Arthropoda</taxon>
        <taxon>Hexapoda</taxon>
        <taxon>Insecta</taxon>
        <taxon>Pterygota</taxon>
        <taxon>Neoptera</taxon>
        <taxon>Endopterygota</taxon>
        <taxon>Coleoptera</taxon>
        <taxon>Polyphaga</taxon>
        <taxon>Cucujiformia</taxon>
        <taxon>Tenebrionidae</taxon>
        <taxon>Tenebrionidae incertae sedis</taxon>
        <taxon>Tribolium</taxon>
    </lineage>
</organism>
<accession>D6WD45</accession>
<evidence type="ECO:0000313" key="3">
    <source>
        <dbReference type="EMBL" id="EEZ98317.1"/>
    </source>
</evidence>
<dbReference type="PANTHER" id="PTHR13090:SF1">
    <property type="entry name" value="ARGININE-HYDROXYLASE NDUFAF5, MITOCHONDRIAL"/>
    <property type="match status" value="1"/>
</dbReference>
<dbReference type="HOGENOM" id="CLU_046586_0_0_1"/>
<dbReference type="CDD" id="cd02440">
    <property type="entry name" value="AdoMet_MTases"/>
    <property type="match status" value="1"/>
</dbReference>
<keyword evidence="4" id="KW-1185">Reference proteome</keyword>
<protein>
    <submittedName>
        <fullName evidence="3">NADH dehydrogenase [ubiquinone] 1 alpha subcomplex assembly factor 5-like Protein</fullName>
    </submittedName>
</protein>
<dbReference type="InterPro" id="IPR050602">
    <property type="entry name" value="Malonyl-ACP_OMT"/>
</dbReference>
<dbReference type="Pfam" id="PF13489">
    <property type="entry name" value="Methyltransf_23"/>
    <property type="match status" value="1"/>
</dbReference>
<dbReference type="PANTHER" id="PTHR13090">
    <property type="entry name" value="ARGININE-HYDROXYLASE NDUFAF5, MITOCHONDRIAL"/>
    <property type="match status" value="1"/>
</dbReference>
<dbReference type="AlphaFoldDB" id="D6WD45"/>
<evidence type="ECO:0000256" key="1">
    <source>
        <dbReference type="ARBA" id="ARBA00022603"/>
    </source>
</evidence>
<evidence type="ECO:0000313" key="4">
    <source>
        <dbReference type="Proteomes" id="UP000007266"/>
    </source>
</evidence>
<dbReference type="GO" id="GO:0032981">
    <property type="term" value="P:mitochondrial respiratory chain complex I assembly"/>
    <property type="evidence" value="ECO:0000318"/>
    <property type="project" value="GO_Central"/>
</dbReference>
<dbReference type="STRING" id="7070.D6WD45"/>